<evidence type="ECO:0000259" key="1">
    <source>
        <dbReference type="Pfam" id="PF13840"/>
    </source>
</evidence>
<evidence type="ECO:0000313" key="2">
    <source>
        <dbReference type="EMBL" id="TFL03745.1"/>
    </source>
</evidence>
<dbReference type="SUPFAM" id="SSF55021">
    <property type="entry name" value="ACT-like"/>
    <property type="match status" value="2"/>
</dbReference>
<proteinExistence type="predicted"/>
<dbReference type="InterPro" id="IPR045865">
    <property type="entry name" value="ACT-like_dom_sf"/>
</dbReference>
<accession>A0A5C3QP25</accession>
<dbReference type="Pfam" id="PF13840">
    <property type="entry name" value="ACT_7"/>
    <property type="match status" value="1"/>
</dbReference>
<reference evidence="2 3" key="1">
    <citation type="journal article" date="2019" name="Nat. Ecol. Evol.">
        <title>Megaphylogeny resolves global patterns of mushroom evolution.</title>
        <authorList>
            <person name="Varga T."/>
            <person name="Krizsan K."/>
            <person name="Foldi C."/>
            <person name="Dima B."/>
            <person name="Sanchez-Garcia M."/>
            <person name="Sanchez-Ramirez S."/>
            <person name="Szollosi G.J."/>
            <person name="Szarkandi J.G."/>
            <person name="Papp V."/>
            <person name="Albert L."/>
            <person name="Andreopoulos W."/>
            <person name="Angelini C."/>
            <person name="Antonin V."/>
            <person name="Barry K.W."/>
            <person name="Bougher N.L."/>
            <person name="Buchanan P."/>
            <person name="Buyck B."/>
            <person name="Bense V."/>
            <person name="Catcheside P."/>
            <person name="Chovatia M."/>
            <person name="Cooper J."/>
            <person name="Damon W."/>
            <person name="Desjardin D."/>
            <person name="Finy P."/>
            <person name="Geml J."/>
            <person name="Haridas S."/>
            <person name="Hughes K."/>
            <person name="Justo A."/>
            <person name="Karasinski D."/>
            <person name="Kautmanova I."/>
            <person name="Kiss B."/>
            <person name="Kocsube S."/>
            <person name="Kotiranta H."/>
            <person name="LaButti K.M."/>
            <person name="Lechner B.E."/>
            <person name="Liimatainen K."/>
            <person name="Lipzen A."/>
            <person name="Lukacs Z."/>
            <person name="Mihaltcheva S."/>
            <person name="Morgado L.N."/>
            <person name="Niskanen T."/>
            <person name="Noordeloos M.E."/>
            <person name="Ohm R.A."/>
            <person name="Ortiz-Santana B."/>
            <person name="Ovrebo C."/>
            <person name="Racz N."/>
            <person name="Riley R."/>
            <person name="Savchenko A."/>
            <person name="Shiryaev A."/>
            <person name="Soop K."/>
            <person name="Spirin V."/>
            <person name="Szebenyi C."/>
            <person name="Tomsovsky M."/>
            <person name="Tulloss R.E."/>
            <person name="Uehling J."/>
            <person name="Grigoriev I.V."/>
            <person name="Vagvolgyi C."/>
            <person name="Papp T."/>
            <person name="Martin F.M."/>
            <person name="Miettinen O."/>
            <person name="Hibbett D.S."/>
            <person name="Nagy L.G."/>
        </authorList>
    </citation>
    <scope>NUCLEOTIDE SEQUENCE [LARGE SCALE GENOMIC DNA]</scope>
    <source>
        <strain evidence="2 3">CBS 309.79</strain>
    </source>
</reference>
<gene>
    <name evidence="2" type="ORF">BDV98DRAFT_564733</name>
</gene>
<dbReference type="GO" id="GO:0006520">
    <property type="term" value="P:amino acid metabolic process"/>
    <property type="evidence" value="ECO:0007669"/>
    <property type="project" value="UniProtKB-ARBA"/>
</dbReference>
<dbReference type="EMBL" id="ML178820">
    <property type="protein sequence ID" value="TFL03745.1"/>
    <property type="molecule type" value="Genomic_DNA"/>
</dbReference>
<dbReference type="OrthoDB" id="58529at2759"/>
<organism evidence="2 3">
    <name type="scientific">Pterulicium gracile</name>
    <dbReference type="NCBI Taxonomy" id="1884261"/>
    <lineage>
        <taxon>Eukaryota</taxon>
        <taxon>Fungi</taxon>
        <taxon>Dikarya</taxon>
        <taxon>Basidiomycota</taxon>
        <taxon>Agaricomycotina</taxon>
        <taxon>Agaricomycetes</taxon>
        <taxon>Agaricomycetidae</taxon>
        <taxon>Agaricales</taxon>
        <taxon>Pleurotineae</taxon>
        <taxon>Pterulaceae</taxon>
        <taxon>Pterulicium</taxon>
    </lineage>
</organism>
<dbReference type="AlphaFoldDB" id="A0A5C3QP25"/>
<dbReference type="InterPro" id="IPR016540">
    <property type="entry name" value="UCP008459"/>
</dbReference>
<dbReference type="Proteomes" id="UP000305067">
    <property type="component" value="Unassembled WGS sequence"/>
</dbReference>
<dbReference type="CDD" id="cd04868">
    <property type="entry name" value="ACT_AK-like"/>
    <property type="match status" value="1"/>
</dbReference>
<evidence type="ECO:0000313" key="3">
    <source>
        <dbReference type="Proteomes" id="UP000305067"/>
    </source>
</evidence>
<dbReference type="PIRSF" id="PIRSF008459">
    <property type="entry name" value="UCP008459"/>
    <property type="match status" value="1"/>
</dbReference>
<dbReference type="InterPro" id="IPR051719">
    <property type="entry name" value="CASTOR_mTORC1"/>
</dbReference>
<dbReference type="GO" id="GO:0046394">
    <property type="term" value="P:carboxylic acid biosynthetic process"/>
    <property type="evidence" value="ECO:0007669"/>
    <property type="project" value="UniProtKB-ARBA"/>
</dbReference>
<dbReference type="PANTHER" id="PTHR31131:SF6">
    <property type="entry name" value="CASTOR ACT DOMAIN-CONTAINING PROTEIN"/>
    <property type="match status" value="1"/>
</dbReference>
<dbReference type="InterPro" id="IPR027795">
    <property type="entry name" value="CASTOR_ACT_dom"/>
</dbReference>
<protein>
    <submittedName>
        <fullName evidence="2">ACT domain-containing protein</fullName>
    </submittedName>
</protein>
<feature type="domain" description="CASTOR ACT" evidence="1">
    <location>
        <begin position="75"/>
        <end position="133"/>
    </location>
</feature>
<keyword evidence="3" id="KW-1185">Reference proteome</keyword>
<dbReference type="PANTHER" id="PTHR31131">
    <property type="entry name" value="CHROMOSOME 1, WHOLE GENOME SHOTGUN SEQUENCE"/>
    <property type="match status" value="1"/>
</dbReference>
<name>A0A5C3QP25_9AGAR</name>
<sequence>MPPPSAHPCLDLALLPGNYFVLKLNPDEPIPDYAQRAMISQPAKGMFSLTRTEEETSIVGEAVDGMPDEVGNLATWRCLKIKGPMEFNLVGVLASFTEPLMKAEIGVFAISTWNTDFILVPKEKAELAVKALKKDGWKFPAESD</sequence>
<dbReference type="Gene3D" id="3.30.2130.10">
    <property type="entry name" value="VC0802-like"/>
    <property type="match status" value="1"/>
</dbReference>